<feature type="region of interest" description="Disordered" evidence="1">
    <location>
        <begin position="73"/>
        <end position="272"/>
    </location>
</feature>
<feature type="compositionally biased region" description="Polar residues" evidence="1">
    <location>
        <begin position="184"/>
        <end position="214"/>
    </location>
</feature>
<dbReference type="EMBL" id="JAPDFR010000008">
    <property type="protein sequence ID" value="KAK0384657.1"/>
    <property type="molecule type" value="Genomic_DNA"/>
</dbReference>
<feature type="compositionally biased region" description="Low complexity" evidence="1">
    <location>
        <begin position="84"/>
        <end position="106"/>
    </location>
</feature>
<feature type="compositionally biased region" description="Low complexity" evidence="1">
    <location>
        <begin position="164"/>
        <end position="183"/>
    </location>
</feature>
<keyword evidence="2" id="KW-0732">Signal</keyword>
<dbReference type="Proteomes" id="UP001175261">
    <property type="component" value="Unassembled WGS sequence"/>
</dbReference>
<feature type="compositionally biased region" description="Low complexity" evidence="1">
    <location>
        <begin position="241"/>
        <end position="253"/>
    </location>
</feature>
<feature type="signal peptide" evidence="2">
    <location>
        <begin position="1"/>
        <end position="17"/>
    </location>
</feature>
<feature type="compositionally biased region" description="Polar residues" evidence="1">
    <location>
        <begin position="74"/>
        <end position="83"/>
    </location>
</feature>
<comment type="caution">
    <text evidence="3">The sequence shown here is derived from an EMBL/GenBank/DDBJ whole genome shotgun (WGS) entry which is preliminary data.</text>
</comment>
<gene>
    <name evidence="3" type="ORF">NLU13_8743</name>
</gene>
<protein>
    <submittedName>
        <fullName evidence="3">Uncharacterized protein</fullName>
    </submittedName>
</protein>
<keyword evidence="4" id="KW-1185">Reference proteome</keyword>
<proteinExistence type="predicted"/>
<feature type="compositionally biased region" description="Polar residues" evidence="1">
    <location>
        <begin position="254"/>
        <end position="272"/>
    </location>
</feature>
<dbReference type="AlphaFoldDB" id="A0AA39GEM3"/>
<evidence type="ECO:0000256" key="2">
    <source>
        <dbReference type="SAM" id="SignalP"/>
    </source>
</evidence>
<feature type="compositionally biased region" description="Polar residues" evidence="1">
    <location>
        <begin position="367"/>
        <end position="402"/>
    </location>
</feature>
<accession>A0AA39GEM3</accession>
<feature type="region of interest" description="Disordered" evidence="1">
    <location>
        <begin position="356"/>
        <end position="407"/>
    </location>
</feature>
<feature type="compositionally biased region" description="Polar residues" evidence="1">
    <location>
        <begin position="145"/>
        <end position="161"/>
    </location>
</feature>
<feature type="compositionally biased region" description="Low complexity" evidence="1">
    <location>
        <begin position="124"/>
        <end position="144"/>
    </location>
</feature>
<evidence type="ECO:0000313" key="3">
    <source>
        <dbReference type="EMBL" id="KAK0384657.1"/>
    </source>
</evidence>
<organism evidence="3 4">
    <name type="scientific">Sarocladium strictum</name>
    <name type="common">Black bundle disease fungus</name>
    <name type="synonym">Acremonium strictum</name>
    <dbReference type="NCBI Taxonomy" id="5046"/>
    <lineage>
        <taxon>Eukaryota</taxon>
        <taxon>Fungi</taxon>
        <taxon>Dikarya</taxon>
        <taxon>Ascomycota</taxon>
        <taxon>Pezizomycotina</taxon>
        <taxon>Sordariomycetes</taxon>
        <taxon>Hypocreomycetidae</taxon>
        <taxon>Hypocreales</taxon>
        <taxon>Sarocladiaceae</taxon>
        <taxon>Sarocladium</taxon>
    </lineage>
</organism>
<sequence>MICRYLLLLAPAAEVFALASGCTYDSADPSPTGVGTEVCSKFITDDCFEVTSLDPEKVSTYCECLLTPAATPTPAGNDTSFTDTITSSKGSLASSTSAVSTESDPSLSSSGEAAPPQTPVTDTPSSSRPSQSSPAPESTAAEASGTNTESGEASASSQDAATRSIETSSGQSSSGTSSSPSIQDGNPTTSGTTQGATVSQQNSSVITTSDSVNGTASVTVTDTTVTEEPSPVPTLSSSGALTNSSTLSTPTSSVGNISSAATPTASNHGTKQTTLVVSGDTGNISVSTNATAAGPRPSTSSDGSVSVTQTLATLPGSISVVTGSPDHTNSRYYHVSSSVTLQSPTPSTWAGWNSTSTGVGRPGPGNSGANATTPTLSTTNRAQEPGTLSTPVTRNDTVSPSGAPTDGPFSATFISITGSITGSATTLRISQLTTFTTPVSPLPSSGGYNWNSTTPSANSTAPASTFTAANFTSVTRTAAVARETCYRHAQDPQGDAPRRALMRNARLREQNVSMPSLYIESVDFESEGVQPLWLTVRDSTESTHSLDISNRSQIAVVDRDGTSMKLDRNGIYFSTKDCRYDVSITFNDFLGQLASLSGTECSTGAIKKRLSDLPFSQTLILQDQCGLPVGRGIRSFPTLSVGPSECTDVAVDLRTGTWDFDCTFPGSESGTLQCQAAIKHDVVDFLTTDPFGGACPDLSTVVTTLGATGKDFLSRESLRTSLFNEGLSEEEEMDADRALDSYERMWRVLAEVFAKDESGQSALEAYLQLYNRYRDLPTDVCEDIHASEIPLNLTLRAGASRFVINTLNFAPERTTPQNVTIQDPAKLACCSQGSVSSNDGDGDDDDDDDTCGYPARAFVRGSGCVCGKTVGGDSIAFEDTECDNFVGTCETDRDCSSVGHVGFVCMTGTCCGGGVCVDPYACSENGTQLVTYDAIQM</sequence>
<evidence type="ECO:0000256" key="1">
    <source>
        <dbReference type="SAM" id="MobiDB-lite"/>
    </source>
</evidence>
<reference evidence="3" key="1">
    <citation type="submission" date="2022-10" db="EMBL/GenBank/DDBJ databases">
        <title>Determination and structural analysis of whole genome sequence of Sarocladium strictum F4-1.</title>
        <authorList>
            <person name="Hu L."/>
            <person name="Jiang Y."/>
        </authorList>
    </citation>
    <scope>NUCLEOTIDE SEQUENCE</scope>
    <source>
        <strain evidence="3">F4-1</strain>
    </source>
</reference>
<feature type="chain" id="PRO_5041376291" evidence="2">
    <location>
        <begin position="18"/>
        <end position="937"/>
    </location>
</feature>
<feature type="region of interest" description="Disordered" evidence="1">
    <location>
        <begin position="286"/>
        <end position="305"/>
    </location>
</feature>
<feature type="compositionally biased region" description="Low complexity" evidence="1">
    <location>
        <begin position="215"/>
        <end position="229"/>
    </location>
</feature>
<evidence type="ECO:0000313" key="4">
    <source>
        <dbReference type="Proteomes" id="UP001175261"/>
    </source>
</evidence>
<name>A0AA39GEM3_SARSR</name>